<feature type="transmembrane region" description="Helical" evidence="1">
    <location>
        <begin position="73"/>
        <end position="94"/>
    </location>
</feature>
<evidence type="ECO:0000313" key="3">
    <source>
        <dbReference type="Proteomes" id="UP001152320"/>
    </source>
</evidence>
<accession>A0A9Q1BQF4</accession>
<feature type="transmembrane region" description="Helical" evidence="1">
    <location>
        <begin position="39"/>
        <end position="61"/>
    </location>
</feature>
<keyword evidence="1" id="KW-1133">Transmembrane helix</keyword>
<sequence>MCSGLLPYSFMRKGFFFLINPWKFGVCDMERGWPLYSKCFLYLFLLKKFVICNEFINILYVHFNHSVSKVRQVWFALWTYHVIQATVLVFLIILKVSAFSSFNGDFMVSLFIFCNN</sequence>
<keyword evidence="1" id="KW-0812">Transmembrane</keyword>
<comment type="caution">
    <text evidence="2">The sequence shown here is derived from an EMBL/GenBank/DDBJ whole genome shotgun (WGS) entry which is preliminary data.</text>
</comment>
<evidence type="ECO:0000313" key="2">
    <source>
        <dbReference type="EMBL" id="KAJ8030818.1"/>
    </source>
</evidence>
<organism evidence="2 3">
    <name type="scientific">Holothuria leucospilota</name>
    <name type="common">Black long sea cucumber</name>
    <name type="synonym">Mertensiothuria leucospilota</name>
    <dbReference type="NCBI Taxonomy" id="206669"/>
    <lineage>
        <taxon>Eukaryota</taxon>
        <taxon>Metazoa</taxon>
        <taxon>Echinodermata</taxon>
        <taxon>Eleutherozoa</taxon>
        <taxon>Echinozoa</taxon>
        <taxon>Holothuroidea</taxon>
        <taxon>Aspidochirotacea</taxon>
        <taxon>Aspidochirotida</taxon>
        <taxon>Holothuriidae</taxon>
        <taxon>Holothuria</taxon>
    </lineage>
</organism>
<protein>
    <submittedName>
        <fullName evidence="2">Uncharacterized protein</fullName>
    </submittedName>
</protein>
<dbReference type="AlphaFoldDB" id="A0A9Q1BQF4"/>
<name>A0A9Q1BQF4_HOLLE</name>
<keyword evidence="1" id="KW-0472">Membrane</keyword>
<proteinExistence type="predicted"/>
<dbReference type="EMBL" id="JAIZAY010000013">
    <property type="protein sequence ID" value="KAJ8030818.1"/>
    <property type="molecule type" value="Genomic_DNA"/>
</dbReference>
<reference evidence="2" key="1">
    <citation type="submission" date="2021-10" db="EMBL/GenBank/DDBJ databases">
        <title>Tropical sea cucumber genome reveals ecological adaptation and Cuvierian tubules defense mechanism.</title>
        <authorList>
            <person name="Chen T."/>
        </authorList>
    </citation>
    <scope>NUCLEOTIDE SEQUENCE</scope>
    <source>
        <strain evidence="2">Nanhai2018</strain>
        <tissue evidence="2">Muscle</tissue>
    </source>
</reference>
<evidence type="ECO:0000256" key="1">
    <source>
        <dbReference type="SAM" id="Phobius"/>
    </source>
</evidence>
<dbReference type="Proteomes" id="UP001152320">
    <property type="component" value="Chromosome 13"/>
</dbReference>
<keyword evidence="3" id="KW-1185">Reference proteome</keyword>
<gene>
    <name evidence="2" type="ORF">HOLleu_27344</name>
</gene>